<dbReference type="AlphaFoldDB" id="A0A1F7U708"/>
<dbReference type="STRING" id="1802391.A3D72_00110"/>
<feature type="compositionally biased region" description="Pro residues" evidence="1">
    <location>
        <begin position="67"/>
        <end position="76"/>
    </location>
</feature>
<keyword evidence="2" id="KW-1133">Transmembrane helix</keyword>
<feature type="compositionally biased region" description="Pro residues" evidence="1">
    <location>
        <begin position="33"/>
        <end position="54"/>
    </location>
</feature>
<feature type="compositionally biased region" description="Low complexity" evidence="1">
    <location>
        <begin position="77"/>
        <end position="87"/>
    </location>
</feature>
<evidence type="ECO:0000313" key="3">
    <source>
        <dbReference type="EMBL" id="OGL73618.1"/>
    </source>
</evidence>
<comment type="caution">
    <text evidence="3">The sequence shown here is derived from an EMBL/GenBank/DDBJ whole genome shotgun (WGS) entry which is preliminary data.</text>
</comment>
<sequence length="295" mass="31398">MDISLLPEEMRKKEEEERKRRVIFKQEPVALSAPPPQAPPPPPPRPVPASPPKLTPVLRPPAERPRPPAPVPPPSPKKNGNGNGKKTAPPPPKPALKTAPPRREAPILRVSLIPSEGAPGEAEGAGRRAVILAIILGILAVGLPTAVLRVLGRERALAIRDLEAEIMGLTSKTREVEQYLSAARDTERTVKSLAALIEGHRSLSAAFAAIERATLPEVSYLQLSTEGERGFSLQAAAPDFSDVARQIVAFRESPGVESAKIQSVAAQLAATGEVSAVSFSVSLILRPEAVKLSKD</sequence>
<keyword evidence="2" id="KW-0472">Membrane</keyword>
<dbReference type="EMBL" id="MGDZ01000026">
    <property type="protein sequence ID" value="OGL73618.1"/>
    <property type="molecule type" value="Genomic_DNA"/>
</dbReference>
<dbReference type="Proteomes" id="UP000176303">
    <property type="component" value="Unassembled WGS sequence"/>
</dbReference>
<protein>
    <submittedName>
        <fullName evidence="3">Uncharacterized protein</fullName>
    </submittedName>
</protein>
<reference evidence="3 4" key="1">
    <citation type="journal article" date="2016" name="Nat. Commun.">
        <title>Thousands of microbial genomes shed light on interconnected biogeochemical processes in an aquifer system.</title>
        <authorList>
            <person name="Anantharaman K."/>
            <person name="Brown C.T."/>
            <person name="Hug L.A."/>
            <person name="Sharon I."/>
            <person name="Castelle C.J."/>
            <person name="Probst A.J."/>
            <person name="Thomas B.C."/>
            <person name="Singh A."/>
            <person name="Wilkins M.J."/>
            <person name="Karaoz U."/>
            <person name="Brodie E.L."/>
            <person name="Williams K.H."/>
            <person name="Hubbard S.S."/>
            <person name="Banfield J.F."/>
        </authorList>
    </citation>
    <scope>NUCLEOTIDE SEQUENCE [LARGE SCALE GENOMIC DNA]</scope>
</reference>
<name>A0A1F7U708_9BACT</name>
<proteinExistence type="predicted"/>
<evidence type="ECO:0000256" key="2">
    <source>
        <dbReference type="SAM" id="Phobius"/>
    </source>
</evidence>
<feature type="region of interest" description="Disordered" evidence="1">
    <location>
        <begin position="1"/>
        <end position="104"/>
    </location>
</feature>
<gene>
    <name evidence="3" type="ORF">A3D72_00110</name>
</gene>
<evidence type="ECO:0000256" key="1">
    <source>
        <dbReference type="SAM" id="MobiDB-lite"/>
    </source>
</evidence>
<dbReference type="PRINTS" id="PR01217">
    <property type="entry name" value="PRICHEXTENSN"/>
</dbReference>
<accession>A0A1F7U708</accession>
<feature type="compositionally biased region" description="Basic and acidic residues" evidence="1">
    <location>
        <begin position="8"/>
        <end position="19"/>
    </location>
</feature>
<feature type="transmembrane region" description="Helical" evidence="2">
    <location>
        <begin position="129"/>
        <end position="151"/>
    </location>
</feature>
<keyword evidence="2" id="KW-0812">Transmembrane</keyword>
<evidence type="ECO:0000313" key="4">
    <source>
        <dbReference type="Proteomes" id="UP000176303"/>
    </source>
</evidence>
<organism evidence="3 4">
    <name type="scientific">Candidatus Uhrbacteria bacterium RIFCSPHIGHO2_02_FULL_57_19</name>
    <dbReference type="NCBI Taxonomy" id="1802391"/>
    <lineage>
        <taxon>Bacteria</taxon>
        <taxon>Candidatus Uhriibacteriota</taxon>
    </lineage>
</organism>